<organism evidence="1 2">
    <name type="scientific">Mizuhopecten yessoensis</name>
    <name type="common">Japanese scallop</name>
    <name type="synonym">Patinopecten yessoensis</name>
    <dbReference type="NCBI Taxonomy" id="6573"/>
    <lineage>
        <taxon>Eukaryota</taxon>
        <taxon>Metazoa</taxon>
        <taxon>Spiralia</taxon>
        <taxon>Lophotrochozoa</taxon>
        <taxon>Mollusca</taxon>
        <taxon>Bivalvia</taxon>
        <taxon>Autobranchia</taxon>
        <taxon>Pteriomorphia</taxon>
        <taxon>Pectinida</taxon>
        <taxon>Pectinoidea</taxon>
        <taxon>Pectinidae</taxon>
        <taxon>Mizuhopecten</taxon>
    </lineage>
</organism>
<gene>
    <name evidence="1" type="ORF">KP79_PYT02183</name>
</gene>
<dbReference type="STRING" id="6573.A0A210PYG5"/>
<protein>
    <submittedName>
        <fullName evidence="1">Uncharacterized protein</fullName>
    </submittedName>
</protein>
<sequence length="143" mass="16707">MATANRARQMIRPREPTDLDFVVDQEFVRCPDFVIGDVSEDGQRHPMFATQTQLSLLRQARRWYMDAETYNVLHVSDGWDLQDQEGAFTQLWSMCLKQVPILFVLMSRQRAQDYVVLGPNLTVTLIRRNVLRVNLNNIQIRPT</sequence>
<proteinExistence type="predicted"/>
<dbReference type="OrthoDB" id="6144560at2759"/>
<comment type="caution">
    <text evidence="1">The sequence shown here is derived from an EMBL/GenBank/DDBJ whole genome shotgun (WGS) entry which is preliminary data.</text>
</comment>
<dbReference type="EMBL" id="NEDP02005384">
    <property type="protein sequence ID" value="OWF41526.1"/>
    <property type="molecule type" value="Genomic_DNA"/>
</dbReference>
<evidence type="ECO:0000313" key="1">
    <source>
        <dbReference type="EMBL" id="OWF41526.1"/>
    </source>
</evidence>
<dbReference type="Proteomes" id="UP000242188">
    <property type="component" value="Unassembled WGS sequence"/>
</dbReference>
<dbReference type="AlphaFoldDB" id="A0A210PYG5"/>
<evidence type="ECO:0000313" key="2">
    <source>
        <dbReference type="Proteomes" id="UP000242188"/>
    </source>
</evidence>
<reference evidence="1 2" key="1">
    <citation type="journal article" date="2017" name="Nat. Ecol. Evol.">
        <title>Scallop genome provides insights into evolution of bilaterian karyotype and development.</title>
        <authorList>
            <person name="Wang S."/>
            <person name="Zhang J."/>
            <person name="Jiao W."/>
            <person name="Li J."/>
            <person name="Xun X."/>
            <person name="Sun Y."/>
            <person name="Guo X."/>
            <person name="Huan P."/>
            <person name="Dong B."/>
            <person name="Zhang L."/>
            <person name="Hu X."/>
            <person name="Sun X."/>
            <person name="Wang J."/>
            <person name="Zhao C."/>
            <person name="Wang Y."/>
            <person name="Wang D."/>
            <person name="Huang X."/>
            <person name="Wang R."/>
            <person name="Lv J."/>
            <person name="Li Y."/>
            <person name="Zhang Z."/>
            <person name="Liu B."/>
            <person name="Lu W."/>
            <person name="Hui Y."/>
            <person name="Liang J."/>
            <person name="Zhou Z."/>
            <person name="Hou R."/>
            <person name="Li X."/>
            <person name="Liu Y."/>
            <person name="Li H."/>
            <person name="Ning X."/>
            <person name="Lin Y."/>
            <person name="Zhao L."/>
            <person name="Xing Q."/>
            <person name="Dou J."/>
            <person name="Li Y."/>
            <person name="Mao J."/>
            <person name="Guo H."/>
            <person name="Dou H."/>
            <person name="Li T."/>
            <person name="Mu C."/>
            <person name="Jiang W."/>
            <person name="Fu Q."/>
            <person name="Fu X."/>
            <person name="Miao Y."/>
            <person name="Liu J."/>
            <person name="Yu Q."/>
            <person name="Li R."/>
            <person name="Liao H."/>
            <person name="Li X."/>
            <person name="Kong Y."/>
            <person name="Jiang Z."/>
            <person name="Chourrout D."/>
            <person name="Li R."/>
            <person name="Bao Z."/>
        </authorList>
    </citation>
    <scope>NUCLEOTIDE SEQUENCE [LARGE SCALE GENOMIC DNA]</scope>
    <source>
        <strain evidence="1 2">PY_sf001</strain>
    </source>
</reference>
<accession>A0A210PYG5</accession>
<keyword evidence="2" id="KW-1185">Reference proteome</keyword>
<name>A0A210PYG5_MIZYE</name>